<dbReference type="Proteomes" id="UP000215546">
    <property type="component" value="Unassembled WGS sequence"/>
</dbReference>
<dbReference type="EMBL" id="JAHAIK010000001">
    <property type="protein sequence ID" value="MBS5964067.1"/>
    <property type="molecule type" value="Genomic_DNA"/>
</dbReference>
<reference evidence="6 7" key="2">
    <citation type="submission" date="2017-04" db="EMBL/GenBank/DDBJ databases">
        <title>Finegoldia magna isolated from orthopedic joint implant-associated infections.</title>
        <authorList>
            <person name="Bjorklund S."/>
            <person name="Bruggemann H."/>
            <person name="Jensen A."/>
            <person name="Hellmark B."/>
            <person name="Soderquist B."/>
        </authorList>
    </citation>
    <scope>NUCLEOTIDE SEQUENCE [LARGE SCALE GENOMIC DNA]</scope>
    <source>
        <strain evidence="7">12T273</strain>
        <strain evidence="6">CCUG 54800</strain>
    </source>
</reference>
<dbReference type="Proteomes" id="UP000235723">
    <property type="component" value="Unassembled WGS sequence"/>
</dbReference>
<evidence type="ECO:0000313" key="8">
    <source>
        <dbReference type="Proteomes" id="UP000235723"/>
    </source>
</evidence>
<dbReference type="PANTHER" id="PTHR39966:SF1">
    <property type="entry name" value="HEMERYTHRIN-LIKE DOMAIN-CONTAINING PROTEIN"/>
    <property type="match status" value="1"/>
</dbReference>
<dbReference type="EMBL" id="NDYE01000013">
    <property type="protein sequence ID" value="OXZ31964.1"/>
    <property type="molecule type" value="Genomic_DNA"/>
</dbReference>
<dbReference type="GO" id="GO:0005886">
    <property type="term" value="C:plasma membrane"/>
    <property type="evidence" value="ECO:0007669"/>
    <property type="project" value="TreeGrafter"/>
</dbReference>
<accession>A0A233V5J4</accession>
<dbReference type="EMBL" id="PNHD01000003">
    <property type="protein sequence ID" value="PMC60385.1"/>
    <property type="molecule type" value="Genomic_DNA"/>
</dbReference>
<feature type="domain" description="Hemerythrin-like" evidence="1">
    <location>
        <begin position="6"/>
        <end position="140"/>
    </location>
</feature>
<reference evidence="3" key="1">
    <citation type="journal article" date="2017" name="J. Clin. Microbiol.">
        <title>Finegoldia magna Isolated from Orthopedic Joint Implant-Associated Infections.</title>
        <authorList>
            <person name="Soderquist B."/>
            <person name="Bjorklund S."/>
            <person name="Hellmark B."/>
            <person name="Jensen A."/>
            <person name="Bruggemann H."/>
        </authorList>
    </citation>
    <scope>NUCLEOTIDE SEQUENCE</scope>
    <source>
        <strain evidence="4">12T273</strain>
        <strain evidence="3">CCUG 54800</strain>
    </source>
</reference>
<dbReference type="PANTHER" id="PTHR39966">
    <property type="entry name" value="BLL2471 PROTEIN-RELATED"/>
    <property type="match status" value="1"/>
</dbReference>
<evidence type="ECO:0000313" key="5">
    <source>
        <dbReference type="EMBL" id="PMC60385.1"/>
    </source>
</evidence>
<dbReference type="Proteomes" id="UP000730862">
    <property type="component" value="Unassembled WGS sequence"/>
</dbReference>
<dbReference type="AlphaFoldDB" id="A0A233V5J4"/>
<evidence type="ECO:0000313" key="6">
    <source>
        <dbReference type="Proteomes" id="UP000215413"/>
    </source>
</evidence>
<dbReference type="InterPro" id="IPR012312">
    <property type="entry name" value="Hemerythrin-like"/>
</dbReference>
<evidence type="ECO:0000313" key="4">
    <source>
        <dbReference type="EMBL" id="OXZ31964.1"/>
    </source>
</evidence>
<sequence length="181" mass="21616">MDSILVLEKEHENISKIIDLMKEKSIEFINNKDINVEFVELLIYILKEYADKFHHRKEEEILFKKMQEDLGRIGEVMVLNGMLVEHEIARGIIFDLGQSIKEYEKDRSDENFVEVIGNLMGYRRHLQKHIEKENTVVYPYGKNNLSDDRLKEVEDETIKFLEENKEVHNNLMEKIDKLFNM</sequence>
<evidence type="ECO:0000313" key="3">
    <source>
        <dbReference type="EMBL" id="OXZ27669.1"/>
    </source>
</evidence>
<dbReference type="Proteomes" id="UP000215413">
    <property type="component" value="Unassembled WGS sequence"/>
</dbReference>
<name>A0A233V5J4_FINMA</name>
<evidence type="ECO:0000259" key="1">
    <source>
        <dbReference type="Pfam" id="PF01814"/>
    </source>
</evidence>
<dbReference type="Gene3D" id="1.20.120.520">
    <property type="entry name" value="nmb1532 protein domain like"/>
    <property type="match status" value="1"/>
</dbReference>
<comment type="caution">
    <text evidence="3">The sequence shown here is derived from an EMBL/GenBank/DDBJ whole genome shotgun (WGS) entry which is preliminary data.</text>
</comment>
<reference evidence="2" key="4">
    <citation type="submission" date="2021-02" db="EMBL/GenBank/DDBJ databases">
        <title>Infant gut strain persistence is associated with maternal origin, phylogeny, and functional potential including surface adhesion and iron acquisition.</title>
        <authorList>
            <person name="Lou Y.C."/>
        </authorList>
    </citation>
    <scope>NUCLEOTIDE SEQUENCE</scope>
    <source>
        <strain evidence="2">L3_058_000G1_dasL3_058_000G1_concoct_72</strain>
    </source>
</reference>
<proteinExistence type="predicted"/>
<evidence type="ECO:0000313" key="2">
    <source>
        <dbReference type="EMBL" id="MBS5964067.1"/>
    </source>
</evidence>
<evidence type="ECO:0000313" key="7">
    <source>
        <dbReference type="Proteomes" id="UP000215546"/>
    </source>
</evidence>
<gene>
    <name evidence="3" type="ORF">B9N49_04900</name>
    <name evidence="4" type="ORF">B9N55_06230</name>
    <name evidence="5" type="ORF">CJ208_02985</name>
    <name evidence="2" type="ORF">KIA07_00160</name>
</gene>
<reference evidence="5 8" key="3">
    <citation type="submission" date="2017-09" db="EMBL/GenBank/DDBJ databases">
        <title>Bacterial strain isolated from the female urinary microbiota.</title>
        <authorList>
            <person name="Thomas-White K."/>
            <person name="Kumar N."/>
            <person name="Forster S."/>
            <person name="Putonti C."/>
            <person name="Lawley T."/>
            <person name="Wolfe A.J."/>
        </authorList>
    </citation>
    <scope>NUCLEOTIDE SEQUENCE [LARGE SCALE GENOMIC DNA]</scope>
    <source>
        <strain evidence="5 8">UMB0115</strain>
    </source>
</reference>
<dbReference type="RefSeq" id="WP_094205777.1">
    <property type="nucleotide sequence ID" value="NZ_CAUPKI010000001.1"/>
</dbReference>
<dbReference type="EMBL" id="NDYC01000019">
    <property type="protein sequence ID" value="OXZ27669.1"/>
    <property type="molecule type" value="Genomic_DNA"/>
</dbReference>
<protein>
    <submittedName>
        <fullName evidence="3">Cation-binding protein</fullName>
    </submittedName>
    <submittedName>
        <fullName evidence="2">Hemerythrin domain-containing protein</fullName>
    </submittedName>
</protein>
<organism evidence="3 6">
    <name type="scientific">Finegoldia magna</name>
    <name type="common">Peptostreptococcus magnus</name>
    <dbReference type="NCBI Taxonomy" id="1260"/>
    <lineage>
        <taxon>Bacteria</taxon>
        <taxon>Bacillati</taxon>
        <taxon>Bacillota</taxon>
        <taxon>Tissierellia</taxon>
        <taxon>Tissierellales</taxon>
        <taxon>Peptoniphilaceae</taxon>
        <taxon>Finegoldia</taxon>
    </lineage>
</organism>
<dbReference type="Pfam" id="PF01814">
    <property type="entry name" value="Hemerythrin"/>
    <property type="match status" value="1"/>
</dbReference>